<accession>A0A7S3PZ45</accession>
<name>A0A7S3PZ45_9STRA</name>
<proteinExistence type="predicted"/>
<dbReference type="EMBL" id="HBIO01007002">
    <property type="protein sequence ID" value="CAE0460345.1"/>
    <property type="molecule type" value="Transcribed_RNA"/>
</dbReference>
<dbReference type="AlphaFoldDB" id="A0A7S3PZ45"/>
<gene>
    <name evidence="1" type="ORF">CDEB00056_LOCUS5186</name>
</gene>
<evidence type="ECO:0000313" key="1">
    <source>
        <dbReference type="EMBL" id="CAE0460345.1"/>
    </source>
</evidence>
<protein>
    <submittedName>
        <fullName evidence="1">Uncharacterized protein</fullName>
    </submittedName>
</protein>
<sequence>MEEEEHKQKKKKLTLDAAIGSYIWSDQDLNNALLWFQKDDDTRLPDIIEVLLDSTGVFVDRPLTSRKKRGRDDEKRGPLLPHVINQYISMMASNSKLDYATKLLQSKLQSVASRRSKTEELYKYSLQQWKEENKTMTNEVDMNQKLFSYLKHPRTIVKMTYAQRLYDKALYGGTDNKYNDRKSLMNKMLALANLDVDVAETLLLMTLEPLKRKYPEGTKWMENIFDSSSLDPHLRIAEPTQKEFAVEMLDRIQETRFSANIIAKIHPSLICIVSKIFYPLAHHFLKTLRNRAAELYRSIPAYVALEATRSEDSSACHTNSHSHCSSNANVISDNSVTENPHQLYDACIRTLEQIKKCDGTVGSLCNQVLYQDLKKET</sequence>
<organism evidence="1">
    <name type="scientific">Chaetoceros debilis</name>
    <dbReference type="NCBI Taxonomy" id="122233"/>
    <lineage>
        <taxon>Eukaryota</taxon>
        <taxon>Sar</taxon>
        <taxon>Stramenopiles</taxon>
        <taxon>Ochrophyta</taxon>
        <taxon>Bacillariophyta</taxon>
        <taxon>Coscinodiscophyceae</taxon>
        <taxon>Chaetocerotophycidae</taxon>
        <taxon>Chaetocerotales</taxon>
        <taxon>Chaetocerotaceae</taxon>
        <taxon>Chaetoceros</taxon>
    </lineage>
</organism>
<reference evidence="1" key="1">
    <citation type="submission" date="2021-01" db="EMBL/GenBank/DDBJ databases">
        <authorList>
            <person name="Corre E."/>
            <person name="Pelletier E."/>
            <person name="Niang G."/>
            <person name="Scheremetjew M."/>
            <person name="Finn R."/>
            <person name="Kale V."/>
            <person name="Holt S."/>
            <person name="Cochrane G."/>
            <person name="Meng A."/>
            <person name="Brown T."/>
            <person name="Cohen L."/>
        </authorList>
    </citation>
    <scope>NUCLEOTIDE SEQUENCE</scope>
    <source>
        <strain evidence="1">MM31A-1</strain>
    </source>
</reference>